<protein>
    <submittedName>
        <fullName evidence="2">Uncharacterized protein</fullName>
    </submittedName>
</protein>
<dbReference type="EMBL" id="MN738968">
    <property type="protein sequence ID" value="QHT33508.1"/>
    <property type="molecule type" value="Genomic_DNA"/>
</dbReference>
<reference evidence="2" key="1">
    <citation type="journal article" date="2020" name="Nature">
        <title>Giant virus diversity and host interactions through global metagenomics.</title>
        <authorList>
            <person name="Schulz F."/>
            <person name="Roux S."/>
            <person name="Paez-Espino D."/>
            <person name="Jungbluth S."/>
            <person name="Walsh D.A."/>
            <person name="Denef V.J."/>
            <person name="McMahon K.D."/>
            <person name="Konstantinidis K.T."/>
            <person name="Eloe-Fadrosh E.A."/>
            <person name="Kyrpides N.C."/>
            <person name="Woyke T."/>
        </authorList>
    </citation>
    <scope>NUCLEOTIDE SEQUENCE</scope>
    <source>
        <strain evidence="2">GVMAG-M-3300009161-36</strain>
    </source>
</reference>
<proteinExistence type="predicted"/>
<name>A0A6C0EWY8_9ZZZZ</name>
<organism evidence="2">
    <name type="scientific">viral metagenome</name>
    <dbReference type="NCBI Taxonomy" id="1070528"/>
    <lineage>
        <taxon>unclassified sequences</taxon>
        <taxon>metagenomes</taxon>
        <taxon>organismal metagenomes</taxon>
    </lineage>
</organism>
<keyword evidence="1" id="KW-0812">Transmembrane</keyword>
<evidence type="ECO:0000313" key="2">
    <source>
        <dbReference type="EMBL" id="QHT33508.1"/>
    </source>
</evidence>
<evidence type="ECO:0000256" key="1">
    <source>
        <dbReference type="SAM" id="Phobius"/>
    </source>
</evidence>
<feature type="transmembrane region" description="Helical" evidence="1">
    <location>
        <begin position="438"/>
        <end position="459"/>
    </location>
</feature>
<sequence length="524" mass="61253">MEYAIPIPISNPNPIPSSNNEEYNFLKMMQQNDATYNKVKKMNKTQLSNNSKNPRQPEINEQLLNLYTEIDIEYNNFKNKLSFPCFKHKLINIEKNNRAINQSILKSSYIPSKIVKFIKEKSKIVLEYNCDLGNGRTVKINFIIFENSNYEINNIKKKSASYFKNCVLKIYVWLSILSKYADAKCGKNLECFIYLTPFKRKLPKTENNDSLGNFDYIGGDDVSDEDNHDHDHDHDHDHGDNENVFKPFHVNGGVSDVCQTNGQIIVYRKEEWFKVFMHETMHNYGMDFSTLDISSANRKLKTIFSIQTNIKIFESYCEIWARIMNVFFECYFDIHRNSLAVFKPLTTRKKIINNLHRQHSFSLKKQSSIVTVSHDNKDKKNIFLNMFYHFMQHESVFSLFQCVKILNFMGLDYNIISTCNVANNIIVKKFYKEETNVFAYYIIVAILISNFNNFILWCIDNNTNLINFKKEQSSIDSFIHFIGENYKNNDLLKSIIGLEHKLANHVSSDNILLNTMRMTVIGGG</sequence>
<keyword evidence="1" id="KW-0472">Membrane</keyword>
<dbReference type="AlphaFoldDB" id="A0A6C0EWY8"/>
<accession>A0A6C0EWY8</accession>
<keyword evidence="1" id="KW-1133">Transmembrane helix</keyword>